<evidence type="ECO:0008006" key="9">
    <source>
        <dbReference type="Google" id="ProtNLM"/>
    </source>
</evidence>
<keyword evidence="2 7" id="KW-0813">Transport</keyword>
<feature type="repeat" description="Solcar" evidence="6">
    <location>
        <begin position="108"/>
        <end position="200"/>
    </location>
</feature>
<dbReference type="PROSITE" id="PS51257">
    <property type="entry name" value="PROKAR_LIPOPROTEIN"/>
    <property type="match status" value="1"/>
</dbReference>
<keyword evidence="5 6" id="KW-0472">Membrane</keyword>
<dbReference type="InterPro" id="IPR023395">
    <property type="entry name" value="MCP_dom_sf"/>
</dbReference>
<dbReference type="PROSITE" id="PS50920">
    <property type="entry name" value="SOLCAR"/>
    <property type="match status" value="3"/>
</dbReference>
<dbReference type="GO" id="GO:0005739">
    <property type="term" value="C:mitochondrion"/>
    <property type="evidence" value="ECO:0007669"/>
    <property type="project" value="TreeGrafter"/>
</dbReference>
<protein>
    <recommendedName>
        <fullName evidence="9">Solute carrier family 25 member 38 homolog</fullName>
    </recommendedName>
</protein>
<dbReference type="PANTHER" id="PTHR46181:SF3">
    <property type="entry name" value="MITOCHONDRIAL GLYCINE TRANSPORTER"/>
    <property type="match status" value="1"/>
</dbReference>
<dbReference type="PRINTS" id="PR00926">
    <property type="entry name" value="MITOCARRIER"/>
</dbReference>
<evidence type="ECO:0000256" key="7">
    <source>
        <dbReference type="RuleBase" id="RU000488"/>
    </source>
</evidence>
<comment type="similarity">
    <text evidence="7">Belongs to the mitochondrial carrier (TC 2.A.29) family.</text>
</comment>
<dbReference type="InterPro" id="IPR018108">
    <property type="entry name" value="MCP_transmembrane"/>
</dbReference>
<evidence type="ECO:0000256" key="4">
    <source>
        <dbReference type="ARBA" id="ARBA00022737"/>
    </source>
</evidence>
<dbReference type="AlphaFoldDB" id="A0A7S1GGK2"/>
<dbReference type="Pfam" id="PF00153">
    <property type="entry name" value="Mito_carr"/>
    <property type="match status" value="3"/>
</dbReference>
<dbReference type="GO" id="GO:0015187">
    <property type="term" value="F:glycine transmembrane transporter activity"/>
    <property type="evidence" value="ECO:0007669"/>
    <property type="project" value="TreeGrafter"/>
</dbReference>
<reference evidence="8" key="1">
    <citation type="submission" date="2021-01" db="EMBL/GenBank/DDBJ databases">
        <authorList>
            <person name="Corre E."/>
            <person name="Pelletier E."/>
            <person name="Niang G."/>
            <person name="Scheremetjew M."/>
            <person name="Finn R."/>
            <person name="Kale V."/>
            <person name="Holt S."/>
            <person name="Cochrane G."/>
            <person name="Meng A."/>
            <person name="Brown T."/>
            <person name="Cohen L."/>
        </authorList>
    </citation>
    <scope>NUCLEOTIDE SEQUENCE</scope>
    <source>
        <strain evidence="8">CCMP2329</strain>
    </source>
</reference>
<keyword evidence="3 6" id="KW-0812">Transmembrane</keyword>
<organism evidence="8">
    <name type="scientific">Picochlorum oklahomense</name>
    <dbReference type="NCBI Taxonomy" id="249345"/>
    <lineage>
        <taxon>Eukaryota</taxon>
        <taxon>Viridiplantae</taxon>
        <taxon>Chlorophyta</taxon>
        <taxon>core chlorophytes</taxon>
        <taxon>Trebouxiophyceae</taxon>
        <taxon>Trebouxiophyceae incertae sedis</taxon>
        <taxon>Picochlorum</taxon>
    </lineage>
</organism>
<feature type="repeat" description="Solcar" evidence="6">
    <location>
        <begin position="11"/>
        <end position="97"/>
    </location>
</feature>
<evidence type="ECO:0000256" key="5">
    <source>
        <dbReference type="ARBA" id="ARBA00023136"/>
    </source>
</evidence>
<gene>
    <name evidence="8" type="ORF">POKL1161_LOCUS142</name>
</gene>
<evidence type="ECO:0000313" key="8">
    <source>
        <dbReference type="EMBL" id="CAD8927789.1"/>
    </source>
</evidence>
<dbReference type="Gene3D" id="1.50.40.10">
    <property type="entry name" value="Mitochondrial carrier domain"/>
    <property type="match status" value="1"/>
</dbReference>
<dbReference type="GO" id="GO:1904983">
    <property type="term" value="P:glycine import into mitochondrion"/>
    <property type="evidence" value="ECO:0007669"/>
    <property type="project" value="TreeGrafter"/>
</dbReference>
<sequence length="316" mass="33750">MTTSVAREPKPSRLASALSGSLSGASVSACVQPLDVIRTRMQADSAQRLAVTTTGTIRKIVGENGIKALWQGTQPTVVRLGVGAGLHFFFLETLKPIFQTNKDGQSSLGIWGAAMTGGLSRAMAAVVSCPITVVKTRMEYIGSQGAPSTVPVYKNTLHALKTIARQEGFRGLYKGLGPTILSNTPFSALYYMFYTRLQSRLQQTDMPQVAVNLSSSTIAAIGATLLTQPADVVRTRMQLNLVSSSPASAQHAKNTFAIMKSIIQSQGFSGLLVGSAPRMIKRTLQTALVWTIYEEISPKLSAGLAAFTLALQRKQA</sequence>
<keyword evidence="4" id="KW-0677">Repeat</keyword>
<dbReference type="GO" id="GO:0016020">
    <property type="term" value="C:membrane"/>
    <property type="evidence" value="ECO:0007669"/>
    <property type="project" value="UniProtKB-SubCell"/>
</dbReference>
<proteinExistence type="inferred from homology"/>
<name>A0A7S1GGK2_9CHLO</name>
<evidence type="ECO:0000256" key="3">
    <source>
        <dbReference type="ARBA" id="ARBA00022692"/>
    </source>
</evidence>
<feature type="repeat" description="Solcar" evidence="6">
    <location>
        <begin position="207"/>
        <end position="299"/>
    </location>
</feature>
<dbReference type="EMBL" id="HBFV01000234">
    <property type="protein sequence ID" value="CAD8927789.1"/>
    <property type="molecule type" value="Transcribed_RNA"/>
</dbReference>
<evidence type="ECO:0000256" key="2">
    <source>
        <dbReference type="ARBA" id="ARBA00022448"/>
    </source>
</evidence>
<dbReference type="PANTHER" id="PTHR46181">
    <property type="entry name" value="MITOCHONDRIAL GLYCINE TRANSPORTER"/>
    <property type="match status" value="1"/>
</dbReference>
<dbReference type="SUPFAM" id="SSF103506">
    <property type="entry name" value="Mitochondrial carrier"/>
    <property type="match status" value="1"/>
</dbReference>
<evidence type="ECO:0000256" key="1">
    <source>
        <dbReference type="ARBA" id="ARBA00004141"/>
    </source>
</evidence>
<accession>A0A7S1GGK2</accession>
<evidence type="ECO:0000256" key="6">
    <source>
        <dbReference type="PROSITE-ProRule" id="PRU00282"/>
    </source>
</evidence>
<dbReference type="InterPro" id="IPR002067">
    <property type="entry name" value="MCP"/>
</dbReference>
<comment type="subcellular location">
    <subcellularLocation>
        <location evidence="1">Membrane</location>
        <topology evidence="1">Multi-pass membrane protein</topology>
    </subcellularLocation>
</comment>